<dbReference type="Gene3D" id="3.90.70.80">
    <property type="match status" value="1"/>
</dbReference>
<name>A0A3A8Q7N9_9BACT</name>
<gene>
    <name evidence="1" type="ORF">D7W81_18025</name>
</gene>
<dbReference type="OrthoDB" id="9954117at2"/>
<dbReference type="EMBL" id="RAWK01000101">
    <property type="protein sequence ID" value="RKH64739.1"/>
    <property type="molecule type" value="Genomic_DNA"/>
</dbReference>
<accession>A0A3A8Q7N9</accession>
<evidence type="ECO:0008006" key="3">
    <source>
        <dbReference type="Google" id="ProtNLM"/>
    </source>
</evidence>
<dbReference type="CDD" id="cd22744">
    <property type="entry name" value="OTU"/>
    <property type="match status" value="1"/>
</dbReference>
<keyword evidence="2" id="KW-1185">Reference proteome</keyword>
<dbReference type="Proteomes" id="UP000267003">
    <property type="component" value="Unassembled WGS sequence"/>
</dbReference>
<dbReference type="AlphaFoldDB" id="A0A3A8Q7N9"/>
<dbReference type="RefSeq" id="WP_120556630.1">
    <property type="nucleotide sequence ID" value="NZ_RAWK01000101.1"/>
</dbReference>
<evidence type="ECO:0000313" key="1">
    <source>
        <dbReference type="EMBL" id="RKH64739.1"/>
    </source>
</evidence>
<reference evidence="2" key="1">
    <citation type="submission" date="2018-09" db="EMBL/GenBank/DDBJ databases">
        <authorList>
            <person name="Livingstone P.G."/>
            <person name="Whitworth D.E."/>
        </authorList>
    </citation>
    <scope>NUCLEOTIDE SEQUENCE [LARGE SCALE GENOMIC DNA]</scope>
    <source>
        <strain evidence="2">AB050A</strain>
    </source>
</reference>
<sequence length="841" mass="94390">MPTFAEYVVSQPKKLEALSQAYMEDVTEGGTWGAEVEARHLARIFGVHLVFWTESETHRFRLVHQYNHGPATLHILCRGSHFEALREAPLEGAVFDRSAVVTNTGGGDCLYRAFHQAYRRHGAEPSIQALKFYRAKVAEQMRQQPEEELDLEGLLTTLLDEVEMLGFAFGAGPTLQREMRKLYRAYRAVPVEGGGSIPPFGRVQDPSVGIGERDAVPRKEMSIADRLLDRIGRLVATEESVHVALALDDKALVVSMNNDTAGIRTALTRLLTDYRGSGPLTDPHAGSSDDILRVPRTQEVVFNKPSGTTRKPRRSVDLEKIEALRSGKLEQLTGGKTRDKLVRIKAALLAGVLEDTSTLTAEQRYMAGATGIYFIPHVPRALDTGVVHGEMNVTAAIQRRRTGKGLKDDVFVGGTLIDCFDCNKAHKARNESLSKAREQWRFYSGGTHGNSYPKWFLAPDSRDLIDSDTLSRERFPGGLPNVPWWDYKEKRKRNKYRYDDTRVVRYYHYFDRWGVEHPTPHRLTRWGAPNPYRDVVEPHTVWQDVPRTCLTDLFLRNSALLKIVSAHSVFADDSDSDTEDYDDLIVENDDTQEKRRLAFQRSYAEEHLDLSFVMDIEASLPITFEQARGDPMMTGALVLFAGPVLAMPHIKLYLPPELMAHLRLPDWLRQASTGQEPFSIPVRSEAPAPRPMLALGGPEGGARGRTGAPGVMSPVELRRRIGAFSVLPVERGDGRQALAPRAGEGISFELEQLFDLFWMLGSELGVKNVQFSRSFDQVLDSFLARVLKARANHTMGDERFAALVLVMLYLKHVLMLTQLGSWTLENLLRALGDSNPRARLM</sequence>
<evidence type="ECO:0000313" key="2">
    <source>
        <dbReference type="Proteomes" id="UP000267003"/>
    </source>
</evidence>
<organism evidence="1 2">
    <name type="scientific">Corallococcus aberystwythensis</name>
    <dbReference type="NCBI Taxonomy" id="2316722"/>
    <lineage>
        <taxon>Bacteria</taxon>
        <taxon>Pseudomonadati</taxon>
        <taxon>Myxococcota</taxon>
        <taxon>Myxococcia</taxon>
        <taxon>Myxococcales</taxon>
        <taxon>Cystobacterineae</taxon>
        <taxon>Myxococcaceae</taxon>
        <taxon>Corallococcus</taxon>
    </lineage>
</organism>
<proteinExistence type="predicted"/>
<protein>
    <recommendedName>
        <fullName evidence="3">OTU domain-containing protein</fullName>
    </recommendedName>
</protein>
<comment type="caution">
    <text evidence="1">The sequence shown here is derived from an EMBL/GenBank/DDBJ whole genome shotgun (WGS) entry which is preliminary data.</text>
</comment>